<comment type="catalytic activity">
    <reaction evidence="14">
        <text>a pyranoside + acceptor = a pyranosid-3,4-diulose + reduced acceptor.</text>
        <dbReference type="EC" id="1.1.99.29"/>
    </reaction>
</comment>
<keyword evidence="21" id="KW-1185">Reference proteome</keyword>
<dbReference type="EC" id="1.1.99.29" evidence="5"/>
<keyword evidence="17" id="KW-0732">Signal</keyword>
<evidence type="ECO:0000256" key="6">
    <source>
        <dbReference type="ARBA" id="ARBA00022525"/>
    </source>
</evidence>
<reference evidence="20 21" key="1">
    <citation type="journal article" date="2020" name="ISME J.">
        <title>Uncovering the hidden diversity of litter-decomposition mechanisms in mushroom-forming fungi.</title>
        <authorList>
            <person name="Floudas D."/>
            <person name="Bentzer J."/>
            <person name="Ahren D."/>
            <person name="Johansson T."/>
            <person name="Persson P."/>
            <person name="Tunlid A."/>
        </authorList>
    </citation>
    <scope>NUCLEOTIDE SEQUENCE [LARGE SCALE GENOMIC DNA]</scope>
    <source>
        <strain evidence="20 21">CBS 101986</strain>
    </source>
</reference>
<dbReference type="SUPFAM" id="SSF54373">
    <property type="entry name" value="FAD-linked reductases, C-terminal domain"/>
    <property type="match status" value="1"/>
</dbReference>
<evidence type="ECO:0000256" key="5">
    <source>
        <dbReference type="ARBA" id="ARBA00013177"/>
    </source>
</evidence>
<dbReference type="Pfam" id="PF00732">
    <property type="entry name" value="GMC_oxred_N"/>
    <property type="match status" value="1"/>
</dbReference>
<dbReference type="SUPFAM" id="SSF51905">
    <property type="entry name" value="FAD/NAD(P)-binding domain"/>
    <property type="match status" value="1"/>
</dbReference>
<comment type="catalytic activity">
    <reaction evidence="10">
        <text>pyranose + acceptor = pyranos-2-ulose + reduced acceptor.</text>
        <dbReference type="EC" id="1.1.99.29"/>
    </reaction>
</comment>
<evidence type="ECO:0000256" key="2">
    <source>
        <dbReference type="ARBA" id="ARBA00004613"/>
    </source>
</evidence>
<evidence type="ECO:0000256" key="4">
    <source>
        <dbReference type="ARBA" id="ARBA00011245"/>
    </source>
</evidence>
<feature type="active site" description="Proton acceptor" evidence="15">
    <location>
        <position position="580"/>
    </location>
</feature>
<dbReference type="InterPro" id="IPR007867">
    <property type="entry name" value="GMC_OxRtase_C"/>
</dbReference>
<evidence type="ECO:0000256" key="15">
    <source>
        <dbReference type="PIRSR" id="PIRSR000137-1"/>
    </source>
</evidence>
<evidence type="ECO:0000256" key="8">
    <source>
        <dbReference type="ARBA" id="ARBA00022827"/>
    </source>
</evidence>
<evidence type="ECO:0000256" key="13">
    <source>
        <dbReference type="ARBA" id="ARBA00034050"/>
    </source>
</evidence>
<comment type="subcellular location">
    <subcellularLocation>
        <location evidence="2">Secreted</location>
    </subcellularLocation>
</comment>
<dbReference type="PIRSF" id="PIRSF000137">
    <property type="entry name" value="Alcohol_oxidase"/>
    <property type="match status" value="1"/>
</dbReference>
<comment type="catalytic activity">
    <reaction evidence="11">
        <text>pyranose + acceptor = pyranos-2,3-diulose + reduced acceptor.</text>
        <dbReference type="EC" id="1.1.99.29"/>
    </reaction>
</comment>
<dbReference type="InterPro" id="IPR000172">
    <property type="entry name" value="GMC_OxRdtase_N"/>
</dbReference>
<evidence type="ECO:0000313" key="21">
    <source>
        <dbReference type="Proteomes" id="UP000567179"/>
    </source>
</evidence>
<organism evidence="20 21">
    <name type="scientific">Psilocybe cf. subviscida</name>
    <dbReference type="NCBI Taxonomy" id="2480587"/>
    <lineage>
        <taxon>Eukaryota</taxon>
        <taxon>Fungi</taxon>
        <taxon>Dikarya</taxon>
        <taxon>Basidiomycota</taxon>
        <taxon>Agaricomycotina</taxon>
        <taxon>Agaricomycetes</taxon>
        <taxon>Agaricomycetidae</taxon>
        <taxon>Agaricales</taxon>
        <taxon>Agaricineae</taxon>
        <taxon>Strophariaceae</taxon>
        <taxon>Psilocybe</taxon>
    </lineage>
</organism>
<feature type="active site" description="Proton donor" evidence="15">
    <location>
        <position position="536"/>
    </location>
</feature>
<dbReference type="Proteomes" id="UP000567179">
    <property type="component" value="Unassembled WGS sequence"/>
</dbReference>
<dbReference type="Gene3D" id="3.50.50.60">
    <property type="entry name" value="FAD/NAD(P)-binding domain"/>
    <property type="match status" value="1"/>
</dbReference>
<keyword evidence="6" id="KW-0964">Secreted</keyword>
<evidence type="ECO:0000256" key="12">
    <source>
        <dbReference type="ARBA" id="ARBA00034029"/>
    </source>
</evidence>
<dbReference type="PANTHER" id="PTHR11552:SF147">
    <property type="entry name" value="CHOLINE DEHYDROGENASE, MITOCHONDRIAL"/>
    <property type="match status" value="1"/>
</dbReference>
<proteinExistence type="inferred from homology"/>
<comment type="catalytic activity">
    <reaction evidence="13">
        <text>a pyranoside + acceptor = a pyranosid-3-ulose + reduced acceptor.</text>
        <dbReference type="EC" id="1.1.99.29"/>
    </reaction>
</comment>
<feature type="signal peptide" evidence="17">
    <location>
        <begin position="1"/>
        <end position="21"/>
    </location>
</feature>
<evidence type="ECO:0000313" key="20">
    <source>
        <dbReference type="EMBL" id="KAF5310010.1"/>
    </source>
</evidence>
<protein>
    <recommendedName>
        <fullName evidence="5">pyranose dehydrogenase (acceptor)</fullName>
        <ecNumber evidence="5">1.1.99.29</ecNumber>
    </recommendedName>
</protein>
<dbReference type="EMBL" id="JAACJJ010000058">
    <property type="protein sequence ID" value="KAF5310010.1"/>
    <property type="molecule type" value="Genomic_DNA"/>
</dbReference>
<feature type="domain" description="Glucose-methanol-choline oxidoreductase C-terminal" evidence="19">
    <location>
        <begin position="453"/>
        <end position="589"/>
    </location>
</feature>
<dbReference type="InterPro" id="IPR036188">
    <property type="entry name" value="FAD/NAD-bd_sf"/>
</dbReference>
<name>A0A8H5AS45_9AGAR</name>
<comment type="caution">
    <text evidence="20">The sequence shown here is derived from an EMBL/GenBank/DDBJ whole genome shotgun (WGS) entry which is preliminary data.</text>
</comment>
<dbReference type="OrthoDB" id="269227at2759"/>
<evidence type="ECO:0000256" key="7">
    <source>
        <dbReference type="ARBA" id="ARBA00022630"/>
    </source>
</evidence>
<dbReference type="InterPro" id="IPR012132">
    <property type="entry name" value="GMC_OxRdtase"/>
</dbReference>
<comment type="subunit">
    <text evidence="4">Monomer.</text>
</comment>
<comment type="function">
    <text evidence="9">Catalyzes the single-oxidation or sequential double oxidation reaction of carbohydrates primarily at carbon-2 and/or carbon-3 with the concomitant reduction of the flavin. The enzyme exhibits a broad sugar substrate specificity, oxidizing different aldopyranoses to the corresponding C-1, C-2, C-3 or C-1,2, C-2,3 and C-3,4 (di)dehydro sugars with substrate-specific regioselectivity. Accepts only a narrow range of electron acceptors such as substituted benzoquinones and complexed metal ions and reacts extremely slowly with O(2) as acceptor. May play a role in the natural recycling of plant matter by oxidizing all major monosaccharides in lignocellulose and by reducing quinone compounds or reactive radical species generated during lignin depolymerization.</text>
</comment>
<accession>A0A8H5AS45</accession>
<comment type="catalytic activity">
    <reaction evidence="12">
        <text>pyranose + acceptor = pyranos-3-ulose + reduced acceptor.</text>
        <dbReference type="EC" id="1.1.99.29"/>
    </reaction>
</comment>
<evidence type="ECO:0000256" key="17">
    <source>
        <dbReference type="SAM" id="SignalP"/>
    </source>
</evidence>
<evidence type="ECO:0000256" key="10">
    <source>
        <dbReference type="ARBA" id="ARBA00033986"/>
    </source>
</evidence>
<comment type="cofactor">
    <cofactor evidence="1 16">
        <name>FAD</name>
        <dbReference type="ChEBI" id="CHEBI:57692"/>
    </cofactor>
</comment>
<dbReference type="PANTHER" id="PTHR11552">
    <property type="entry name" value="GLUCOSE-METHANOL-CHOLINE GMC OXIDOREDUCTASE"/>
    <property type="match status" value="1"/>
</dbReference>
<feature type="binding site" evidence="16">
    <location>
        <position position="254"/>
    </location>
    <ligand>
        <name>FAD</name>
        <dbReference type="ChEBI" id="CHEBI:57692"/>
    </ligand>
</feature>
<gene>
    <name evidence="20" type="ORF">D9619_010426</name>
</gene>
<evidence type="ECO:0000259" key="18">
    <source>
        <dbReference type="Pfam" id="PF00732"/>
    </source>
</evidence>
<keyword evidence="8 16" id="KW-0274">FAD</keyword>
<evidence type="ECO:0000256" key="16">
    <source>
        <dbReference type="PIRSR" id="PIRSR000137-2"/>
    </source>
</evidence>
<evidence type="ECO:0000256" key="1">
    <source>
        <dbReference type="ARBA" id="ARBA00001974"/>
    </source>
</evidence>
<dbReference type="GO" id="GO:0005576">
    <property type="term" value="C:extracellular region"/>
    <property type="evidence" value="ECO:0007669"/>
    <property type="project" value="UniProtKB-SubCell"/>
</dbReference>
<dbReference type="AlphaFoldDB" id="A0A8H5AS45"/>
<comment type="similarity">
    <text evidence="3">Belongs to the GMC oxidoreductase family.</text>
</comment>
<evidence type="ECO:0000256" key="3">
    <source>
        <dbReference type="ARBA" id="ARBA00010790"/>
    </source>
</evidence>
<keyword evidence="7" id="KW-0285">Flavoprotein</keyword>
<evidence type="ECO:0000256" key="14">
    <source>
        <dbReference type="ARBA" id="ARBA00034059"/>
    </source>
</evidence>
<sequence>MNASKLFSFVLASVLVAPSLAVTLTQPTQLSTTAYDYVIVGAGTAGLALASRLSENPKVSVLVLEAGISDEGNIPIQAPFLGPTLTPNTQLDWNYTITPQVGMNGRTFAYPHYLFHQFGTKEDWDRLGAVSGDNGWTWANMRKYVQKHEKFVPPIDGHNTTGQFIPSNHGFNGAVSVTLQGFNTTIDSRAIGVTKDLPQEFPFNQDLAGGDQPMLGLGYVQTSASGGIRSSSSVAYLAPANTRPNLTVLINATVMKLLSTTAKSRTLKAFRSVQFTNTPGTAPTPAGRTFTVTARKEVILSAGSVGSTQILMLSGIGNPKTLKSLNIASTLANNDVGENLSDHTLLPNIFNVVDTPKSVGSLDRVLGNATQVQNVLQQYVTTHTGMFANNIANNFGFFRISNKLPVFKTTPDPAPGVKSPHWELINSDFYVNPGVDRPATGNFMTVAAVLLTPTSRGSITLRSNNPFDKPLINPNYLTTQFDIVTMREAVKAAKRYAAAPSFSDYVTGPYGDAFAGATTDDKIDAYVRGLTSTIFHPTGTASMSSSKAKNGVVNADLSVKGTEGLRVVDASVFPYIPSCHTQGPVYLLAERAADIFKSQA</sequence>
<feature type="domain" description="Glucose-methanol-choline oxidoreductase N-terminal" evidence="18">
    <location>
        <begin position="129"/>
        <end position="344"/>
    </location>
</feature>
<evidence type="ECO:0000259" key="19">
    <source>
        <dbReference type="Pfam" id="PF05199"/>
    </source>
</evidence>
<dbReference type="Gene3D" id="3.30.560.10">
    <property type="entry name" value="Glucose Oxidase, domain 3"/>
    <property type="match status" value="1"/>
</dbReference>
<dbReference type="Pfam" id="PF05199">
    <property type="entry name" value="GMC_oxred_C"/>
    <property type="match status" value="1"/>
</dbReference>
<feature type="chain" id="PRO_5034023335" description="pyranose dehydrogenase (acceptor)" evidence="17">
    <location>
        <begin position="22"/>
        <end position="600"/>
    </location>
</feature>
<evidence type="ECO:0000256" key="11">
    <source>
        <dbReference type="ARBA" id="ARBA00034010"/>
    </source>
</evidence>
<dbReference type="GO" id="GO:0050660">
    <property type="term" value="F:flavin adenine dinucleotide binding"/>
    <property type="evidence" value="ECO:0007669"/>
    <property type="project" value="InterPro"/>
</dbReference>
<evidence type="ECO:0000256" key="9">
    <source>
        <dbReference type="ARBA" id="ARBA00024699"/>
    </source>
</evidence>
<dbReference type="Pfam" id="PF13450">
    <property type="entry name" value="NAD_binding_8"/>
    <property type="match status" value="1"/>
</dbReference>
<dbReference type="GO" id="GO:0033718">
    <property type="term" value="F:pyranose dehydrogenase (acceptor) activity"/>
    <property type="evidence" value="ECO:0007669"/>
    <property type="project" value="UniProtKB-EC"/>
</dbReference>